<dbReference type="InterPro" id="IPR001466">
    <property type="entry name" value="Beta-lactam-related"/>
</dbReference>
<gene>
    <name evidence="4" type="ORF">EJ04DRAFT_475427</name>
</gene>
<sequence>MAHATPAFDRLVEDEMKHWKVPGLAIAVVHKNEIFAKGYGVAKLSGEKVTPKTLFDCASMSKSFTSAALALLIDNKEQFPDLKWNTPVSKLMPEEFVLADPLYTEQVTIEDILCHRTGLPGHESSYLSSKSANPDTAETITRNLRNLPLNRPLRTEFQYNNIMFTAASYLAESLSGQSFKDIMHSRFWGPMQMSNTYYDIEDIEAHNATDRLSNAHYWDKETEMFLEIPQRSQPEGQGAGCIFSCAEDWVKWVQVMINRDGPLSKDAHKELVKPRMVENDDMEDFPMYSTVLYAFGWDVQYYRGHSIIGHNGGVPGFASMMKYLPDQQWGLVILTNSSWASEIVEVLLGHLMDELLNVAADDRTDWASHWRHRWDVDEEARAKRQAYPHPYLERPDPPQKLEVSLEDIAGTYRNAGYQNFVLTVEGNKLFADMTDRCYPFNMILEHFSGNDLVARIQAQPEGFESKLKARLELDPAKKVTRLGIAFEGDMGDDLIWFEKIS</sequence>
<feature type="domain" description="Beta-lactamase-related" evidence="2">
    <location>
        <begin position="8"/>
        <end position="337"/>
    </location>
</feature>
<organism evidence="4 5">
    <name type="scientific">Polyplosphaeria fusca</name>
    <dbReference type="NCBI Taxonomy" id="682080"/>
    <lineage>
        <taxon>Eukaryota</taxon>
        <taxon>Fungi</taxon>
        <taxon>Dikarya</taxon>
        <taxon>Ascomycota</taxon>
        <taxon>Pezizomycotina</taxon>
        <taxon>Dothideomycetes</taxon>
        <taxon>Pleosporomycetidae</taxon>
        <taxon>Pleosporales</taxon>
        <taxon>Tetraplosphaeriaceae</taxon>
        <taxon>Polyplosphaeria</taxon>
    </lineage>
</organism>
<dbReference type="Proteomes" id="UP000799444">
    <property type="component" value="Unassembled WGS sequence"/>
</dbReference>
<proteinExistence type="inferred from homology"/>
<dbReference type="Pfam" id="PF00144">
    <property type="entry name" value="Beta-lactamase"/>
    <property type="match status" value="1"/>
</dbReference>
<name>A0A9P4QND5_9PLEO</name>
<feature type="domain" description="Peptidase S12 Pab87-related C-terminal" evidence="3">
    <location>
        <begin position="397"/>
        <end position="499"/>
    </location>
</feature>
<dbReference type="Pfam" id="PF11954">
    <property type="entry name" value="DUF3471"/>
    <property type="match status" value="1"/>
</dbReference>
<dbReference type="SUPFAM" id="SSF56601">
    <property type="entry name" value="beta-lactamase/transpeptidase-like"/>
    <property type="match status" value="1"/>
</dbReference>
<dbReference type="InterPro" id="IPR012338">
    <property type="entry name" value="Beta-lactam/transpept-like"/>
</dbReference>
<protein>
    <submittedName>
        <fullName evidence="4">Beta-lactamase/transpeptidase-like protein</fullName>
    </submittedName>
</protein>
<dbReference type="Gene3D" id="3.40.710.10">
    <property type="entry name" value="DD-peptidase/beta-lactamase superfamily"/>
    <property type="match status" value="1"/>
</dbReference>
<keyword evidence="5" id="KW-1185">Reference proteome</keyword>
<dbReference type="OrthoDB" id="5946976at2759"/>
<dbReference type="AlphaFoldDB" id="A0A9P4QND5"/>
<dbReference type="InterPro" id="IPR021860">
    <property type="entry name" value="Peptidase_S12_Pab87-rel_C"/>
</dbReference>
<dbReference type="PANTHER" id="PTHR46825:SF9">
    <property type="entry name" value="BETA-LACTAMASE-RELATED DOMAIN-CONTAINING PROTEIN"/>
    <property type="match status" value="1"/>
</dbReference>
<dbReference type="PANTHER" id="PTHR46825">
    <property type="entry name" value="D-ALANYL-D-ALANINE-CARBOXYPEPTIDASE/ENDOPEPTIDASE AMPH"/>
    <property type="match status" value="1"/>
</dbReference>
<accession>A0A9P4QND5</accession>
<reference evidence="4" key="1">
    <citation type="journal article" date="2020" name="Stud. Mycol.">
        <title>101 Dothideomycetes genomes: a test case for predicting lifestyles and emergence of pathogens.</title>
        <authorList>
            <person name="Haridas S."/>
            <person name="Albert R."/>
            <person name="Binder M."/>
            <person name="Bloem J."/>
            <person name="Labutti K."/>
            <person name="Salamov A."/>
            <person name="Andreopoulos B."/>
            <person name="Baker S."/>
            <person name="Barry K."/>
            <person name="Bills G."/>
            <person name="Bluhm B."/>
            <person name="Cannon C."/>
            <person name="Castanera R."/>
            <person name="Culley D."/>
            <person name="Daum C."/>
            <person name="Ezra D."/>
            <person name="Gonzalez J."/>
            <person name="Henrissat B."/>
            <person name="Kuo A."/>
            <person name="Liang C."/>
            <person name="Lipzen A."/>
            <person name="Lutzoni F."/>
            <person name="Magnuson J."/>
            <person name="Mondo S."/>
            <person name="Nolan M."/>
            <person name="Ohm R."/>
            <person name="Pangilinan J."/>
            <person name="Park H.-J."/>
            <person name="Ramirez L."/>
            <person name="Alfaro M."/>
            <person name="Sun H."/>
            <person name="Tritt A."/>
            <person name="Yoshinaga Y."/>
            <person name="Zwiers L.-H."/>
            <person name="Turgeon B."/>
            <person name="Goodwin S."/>
            <person name="Spatafora J."/>
            <person name="Crous P."/>
            <person name="Grigoriev I."/>
        </authorList>
    </citation>
    <scope>NUCLEOTIDE SEQUENCE</scope>
    <source>
        <strain evidence="4">CBS 125425</strain>
    </source>
</reference>
<comment type="caution">
    <text evidence="4">The sequence shown here is derived from an EMBL/GenBank/DDBJ whole genome shotgun (WGS) entry which is preliminary data.</text>
</comment>
<dbReference type="EMBL" id="ML996242">
    <property type="protein sequence ID" value="KAF2729545.1"/>
    <property type="molecule type" value="Genomic_DNA"/>
</dbReference>
<evidence type="ECO:0000259" key="3">
    <source>
        <dbReference type="Pfam" id="PF11954"/>
    </source>
</evidence>
<dbReference type="InterPro" id="IPR050491">
    <property type="entry name" value="AmpC-like"/>
</dbReference>
<evidence type="ECO:0000313" key="5">
    <source>
        <dbReference type="Proteomes" id="UP000799444"/>
    </source>
</evidence>
<evidence type="ECO:0000313" key="4">
    <source>
        <dbReference type="EMBL" id="KAF2729545.1"/>
    </source>
</evidence>
<evidence type="ECO:0000259" key="2">
    <source>
        <dbReference type="Pfam" id="PF00144"/>
    </source>
</evidence>
<evidence type="ECO:0000256" key="1">
    <source>
        <dbReference type="ARBA" id="ARBA00038215"/>
    </source>
</evidence>
<comment type="similarity">
    <text evidence="1">Belongs to the peptidase S12 family.</text>
</comment>